<evidence type="ECO:0000259" key="3">
    <source>
        <dbReference type="PROSITE" id="PS50835"/>
    </source>
</evidence>
<evidence type="ECO:0000256" key="2">
    <source>
        <dbReference type="ARBA" id="ARBA00023157"/>
    </source>
</evidence>
<accession>A0A3Q4BDP4</accession>
<dbReference type="PANTHER" id="PTHR11481">
    <property type="entry name" value="IMMUNOGLOBULIN FC RECEPTOR"/>
    <property type="match status" value="1"/>
</dbReference>
<dbReference type="InterPro" id="IPR013783">
    <property type="entry name" value="Ig-like_fold"/>
</dbReference>
<organism evidence="4 5">
    <name type="scientific">Mola mola</name>
    <name type="common">Ocean sunfish</name>
    <name type="synonym">Tetraodon mola</name>
    <dbReference type="NCBI Taxonomy" id="94237"/>
    <lineage>
        <taxon>Eukaryota</taxon>
        <taxon>Metazoa</taxon>
        <taxon>Chordata</taxon>
        <taxon>Craniata</taxon>
        <taxon>Vertebrata</taxon>
        <taxon>Euteleostomi</taxon>
        <taxon>Actinopterygii</taxon>
        <taxon>Neopterygii</taxon>
        <taxon>Teleostei</taxon>
        <taxon>Neoteleostei</taxon>
        <taxon>Acanthomorphata</taxon>
        <taxon>Eupercaria</taxon>
        <taxon>Tetraodontiformes</taxon>
        <taxon>Molidae</taxon>
        <taxon>Mola</taxon>
    </lineage>
</organism>
<dbReference type="InterPro" id="IPR036179">
    <property type="entry name" value="Ig-like_dom_sf"/>
</dbReference>
<dbReference type="PANTHER" id="PTHR11481:SF64">
    <property type="entry name" value="FC RECEPTOR-LIKE PROTEIN 4"/>
    <property type="match status" value="1"/>
</dbReference>
<keyword evidence="2" id="KW-1015">Disulfide bond</keyword>
<sequence length="379" mass="42752">MNADGGRPIMAMLLPMEEPPHSRIMCPARPRMPFKNDPILTVEPNWSAFFPGESVTLLCDTRAGKDTDWLYSFSKDGYYISSYNANKRYILLSLITSQSGKYKCHVNCKVSGYYSGESNEVSLTVSGKAVVNVQPNWPEIYQGESITLTCDIVGGEDSEWKYVWTMPNPYTGHTRKEYPIQWTSPSDSGDYRCQGREKSGMSETGWSDAFRLTISKNGPKAVLTVSPSWLSPGDSVTLNCSVTPQSPGWRFYWYKAVPNLSNIYYRSELPTGSKNGTKQNSYIVHGQSNTTGYFCTAVRGNQKHYTLLSQVKFVWSGGTFDKTSPPPMVCLWPFDSAVEPQTLLQSLQIPHGIDDYCYFLIYRHCFSFSLYLGYHKSCI</sequence>
<reference evidence="4" key="2">
    <citation type="submission" date="2025-09" db="UniProtKB">
        <authorList>
            <consortium name="Ensembl"/>
        </authorList>
    </citation>
    <scope>IDENTIFICATION</scope>
</reference>
<dbReference type="InterPro" id="IPR050488">
    <property type="entry name" value="Ig_Fc_receptor"/>
</dbReference>
<dbReference type="OMA" id="WIEIFRS"/>
<evidence type="ECO:0000313" key="4">
    <source>
        <dbReference type="Ensembl" id="ENSMMOP00000017000.1"/>
    </source>
</evidence>
<dbReference type="InterPro" id="IPR007110">
    <property type="entry name" value="Ig-like_dom"/>
</dbReference>
<dbReference type="STRING" id="94237.ENSMMOP00000017000"/>
<dbReference type="AlphaFoldDB" id="A0A3Q4BDP4"/>
<name>A0A3Q4BDP4_MOLML</name>
<dbReference type="PROSITE" id="PS50835">
    <property type="entry name" value="IG_LIKE"/>
    <property type="match status" value="3"/>
</dbReference>
<dbReference type="GO" id="GO:0004888">
    <property type="term" value="F:transmembrane signaling receptor activity"/>
    <property type="evidence" value="ECO:0007669"/>
    <property type="project" value="TreeGrafter"/>
</dbReference>
<dbReference type="GO" id="GO:0007166">
    <property type="term" value="P:cell surface receptor signaling pathway"/>
    <property type="evidence" value="ECO:0007669"/>
    <property type="project" value="TreeGrafter"/>
</dbReference>
<keyword evidence="1" id="KW-0732">Signal</keyword>
<dbReference type="GO" id="GO:0006955">
    <property type="term" value="P:immune response"/>
    <property type="evidence" value="ECO:0007669"/>
    <property type="project" value="TreeGrafter"/>
</dbReference>
<evidence type="ECO:0000313" key="5">
    <source>
        <dbReference type="Proteomes" id="UP000261620"/>
    </source>
</evidence>
<reference evidence="4" key="1">
    <citation type="submission" date="2025-08" db="UniProtKB">
        <authorList>
            <consortium name="Ensembl"/>
        </authorList>
    </citation>
    <scope>IDENTIFICATION</scope>
</reference>
<feature type="domain" description="Ig-like" evidence="3">
    <location>
        <begin position="38"/>
        <end position="124"/>
    </location>
</feature>
<dbReference type="Pfam" id="PF13927">
    <property type="entry name" value="Ig_3"/>
    <property type="match status" value="1"/>
</dbReference>
<dbReference type="SUPFAM" id="SSF48726">
    <property type="entry name" value="Immunoglobulin"/>
    <property type="match status" value="3"/>
</dbReference>
<dbReference type="Gene3D" id="2.60.40.10">
    <property type="entry name" value="Immunoglobulins"/>
    <property type="match status" value="3"/>
</dbReference>
<dbReference type="Proteomes" id="UP000261620">
    <property type="component" value="Unplaced"/>
</dbReference>
<dbReference type="SMART" id="SM00409">
    <property type="entry name" value="IG"/>
    <property type="match status" value="3"/>
</dbReference>
<dbReference type="InterPro" id="IPR003599">
    <property type="entry name" value="Ig_sub"/>
</dbReference>
<dbReference type="Ensembl" id="ENSMMOT00000017283.1">
    <property type="protein sequence ID" value="ENSMMOP00000017000.1"/>
    <property type="gene ID" value="ENSMMOG00000012953.1"/>
</dbReference>
<feature type="domain" description="Ig-like" evidence="3">
    <location>
        <begin position="219"/>
        <end position="306"/>
    </location>
</feature>
<dbReference type="GO" id="GO:0009897">
    <property type="term" value="C:external side of plasma membrane"/>
    <property type="evidence" value="ECO:0007669"/>
    <property type="project" value="TreeGrafter"/>
</dbReference>
<evidence type="ECO:0000256" key="1">
    <source>
        <dbReference type="ARBA" id="ARBA00022729"/>
    </source>
</evidence>
<proteinExistence type="predicted"/>
<feature type="domain" description="Ig-like" evidence="3">
    <location>
        <begin position="142"/>
        <end position="213"/>
    </location>
</feature>
<keyword evidence="5" id="KW-1185">Reference proteome</keyword>
<protein>
    <recommendedName>
        <fullName evidence="3">Ig-like domain-containing protein</fullName>
    </recommendedName>
</protein>